<reference evidence="4" key="1">
    <citation type="submission" date="2018-12" db="EMBL/GenBank/DDBJ databases">
        <title>Tengunoibacter tsumagoiensis gen. nov., sp. nov., Dictyobacter kobayashii sp. nov., D. alpinus sp. nov., and D. joshuensis sp. nov. and description of Dictyobacteraceae fam. nov. within the order Ktedonobacterales isolated from Tengu-no-mugimeshi.</title>
        <authorList>
            <person name="Wang C.M."/>
            <person name="Zheng Y."/>
            <person name="Sakai Y."/>
            <person name="Toyoda A."/>
            <person name="Minakuchi Y."/>
            <person name="Abe K."/>
            <person name="Yokota A."/>
            <person name="Yabe S."/>
        </authorList>
    </citation>
    <scope>NUCLEOTIDE SEQUENCE [LARGE SCALE GENOMIC DNA]</scope>
    <source>
        <strain evidence="4">Uno16</strain>
    </source>
</reference>
<dbReference type="GO" id="GO:0003677">
    <property type="term" value="F:DNA binding"/>
    <property type="evidence" value="ECO:0007669"/>
    <property type="project" value="InterPro"/>
</dbReference>
<evidence type="ECO:0000256" key="1">
    <source>
        <dbReference type="SAM" id="MobiDB-lite"/>
    </source>
</evidence>
<dbReference type="Gene3D" id="1.25.40.10">
    <property type="entry name" value="Tetratricopeptide repeat domain"/>
    <property type="match status" value="3"/>
</dbReference>
<dbReference type="GO" id="GO:0006355">
    <property type="term" value="P:regulation of DNA-templated transcription"/>
    <property type="evidence" value="ECO:0007669"/>
    <property type="project" value="InterPro"/>
</dbReference>
<gene>
    <name evidence="3" type="ORF">KDA_67670</name>
</gene>
<evidence type="ECO:0000313" key="3">
    <source>
        <dbReference type="EMBL" id="GCE31283.1"/>
    </source>
</evidence>
<dbReference type="Gene3D" id="3.40.50.300">
    <property type="entry name" value="P-loop containing nucleotide triphosphate hydrolases"/>
    <property type="match status" value="1"/>
</dbReference>
<dbReference type="InterPro" id="IPR027417">
    <property type="entry name" value="P-loop_NTPase"/>
</dbReference>
<dbReference type="Pfam" id="PF25873">
    <property type="entry name" value="WHD_MalT"/>
    <property type="match status" value="1"/>
</dbReference>
<dbReference type="InterPro" id="IPR051677">
    <property type="entry name" value="AfsR-DnrI-RedD_regulator"/>
</dbReference>
<dbReference type="EMBL" id="BIFT01000002">
    <property type="protein sequence ID" value="GCE31283.1"/>
    <property type="molecule type" value="Genomic_DNA"/>
</dbReference>
<dbReference type="InterPro" id="IPR011990">
    <property type="entry name" value="TPR-like_helical_dom_sf"/>
</dbReference>
<keyword evidence="4" id="KW-1185">Reference proteome</keyword>
<evidence type="ECO:0000259" key="2">
    <source>
        <dbReference type="SMART" id="SM01043"/>
    </source>
</evidence>
<dbReference type="SUPFAM" id="SSF46894">
    <property type="entry name" value="C-terminal effector domain of the bipartite response regulators"/>
    <property type="match status" value="1"/>
</dbReference>
<dbReference type="InterPro" id="IPR019734">
    <property type="entry name" value="TPR_rpt"/>
</dbReference>
<dbReference type="SUPFAM" id="SSF52540">
    <property type="entry name" value="P-loop containing nucleoside triphosphate hydrolases"/>
    <property type="match status" value="1"/>
</dbReference>
<dbReference type="PANTHER" id="PTHR35807">
    <property type="entry name" value="TRANSCRIPTIONAL REGULATOR REDD-RELATED"/>
    <property type="match status" value="1"/>
</dbReference>
<dbReference type="OrthoDB" id="134937at2"/>
<dbReference type="PANTHER" id="PTHR35807:SF2">
    <property type="entry name" value="TRANSCRIPTIONAL ACTIVATOR DOMAIN"/>
    <property type="match status" value="1"/>
</dbReference>
<dbReference type="SMART" id="SM00028">
    <property type="entry name" value="TPR"/>
    <property type="match status" value="7"/>
</dbReference>
<protein>
    <recommendedName>
        <fullName evidence="2">Bacterial transcriptional activator domain-containing protein</fullName>
    </recommendedName>
</protein>
<evidence type="ECO:0000313" key="4">
    <source>
        <dbReference type="Proteomes" id="UP000287171"/>
    </source>
</evidence>
<dbReference type="RefSeq" id="WP_126631267.1">
    <property type="nucleotide sequence ID" value="NZ_BIFT01000002.1"/>
</dbReference>
<dbReference type="InterPro" id="IPR016032">
    <property type="entry name" value="Sig_transdc_resp-reg_C-effctor"/>
</dbReference>
<proteinExistence type="predicted"/>
<dbReference type="Gene3D" id="1.10.10.10">
    <property type="entry name" value="Winged helix-like DNA-binding domain superfamily/Winged helix DNA-binding domain"/>
    <property type="match status" value="1"/>
</dbReference>
<dbReference type="InterPro" id="IPR059106">
    <property type="entry name" value="WHD_MalT"/>
</dbReference>
<dbReference type="SMART" id="SM01043">
    <property type="entry name" value="BTAD"/>
    <property type="match status" value="1"/>
</dbReference>
<name>A0A402BIT3_9CHLR</name>
<dbReference type="InterPro" id="IPR036388">
    <property type="entry name" value="WH-like_DNA-bd_sf"/>
</dbReference>
<feature type="domain" description="Bacterial transcriptional activator" evidence="2">
    <location>
        <begin position="958"/>
        <end position="1102"/>
    </location>
</feature>
<accession>A0A402BIT3</accession>
<dbReference type="AlphaFoldDB" id="A0A402BIT3"/>
<feature type="region of interest" description="Disordered" evidence="1">
    <location>
        <begin position="821"/>
        <end position="852"/>
    </location>
</feature>
<dbReference type="InterPro" id="IPR005158">
    <property type="entry name" value="BTAD"/>
</dbReference>
<dbReference type="Proteomes" id="UP000287171">
    <property type="component" value="Unassembled WGS sequence"/>
</dbReference>
<dbReference type="SUPFAM" id="SSF48452">
    <property type="entry name" value="TPR-like"/>
    <property type="match status" value="4"/>
</dbReference>
<sequence length="1106" mass="127127">MLSSYLQRKFIQPTLPPTILHRESLVKLLHNALADPPDTVTLTSHANSCKLVLVSAPAGYGKTTLLADFARHTSLPCCWYSLDQSDANTYLFISRFIACIQQHFPQLGTDFAQILEPNFPADTHHAEIEQRISTIIDALVTRITTTIPHRFAIILCNYHEVNENDHINTFINILLKHTFEQCTLIIESRAIPSLELATLLSHHQLFGIGSNVLRFSIQNIHDLIQLQHLPPLTEEEVQYLSKSLDGWIAGILLGTRLGDRSASIQTTSTQEMWGSPAIRMDKQNLFAYMVDEVFKSETAIYRFLKESSILHQLTPFLCNQLLNITTAEQQLSYVEKQGLFVIRNDDEDQSFYIMHPILRELLLDELNRQDIHHARRLHQRAASIFYDLQDYDEAIAHAIEAQDFELATKFISTSAKDLLHQENEEKIARWIDMIPLPVFEASSQLLLIRAKIYLSRSEWLQAQPLLEKIIALTSTETQHGQENITSTAIADVLIAQSRTLFNAGHYLQSQRLCEQALQLLPETEYALQAKAHHYIGIAASLLGDCKTGLSQIQRALQLCSHQTETNETAILHSNLSNIYNMIGNYMLAEYHCTTAIKIYRDLENKRGEIDNLIGKAIIKRNKSEIDASIALFQDILTMTREANYINGEAYTLENMGEVYQDQNNLELSLQALDHSLMLARKIGDNMLINNTLLNMAMAYLYMGDPVTALLLVDQTQIKTQETTSYDAMICLLTRGTIYLYQHQYQRAEEILSDLLPSIEKAGLKSRYIRALIRLTACYIGLKQPAKATVLMEQISDIIQQGNHQHITTMELQRLPELKQALQERANSTSEASPDISAGNAHPPVEPQLITRTNENQETKTLRILAFDEPEVLINGMPVRRWRMAQAMELYFYLLDHQRPVRKEQIIDALWPESDENVDQKLRSTIYYLRKAIGEACITYNTGIYVLDNTAVYGSHVWYDVDIFQHHYTEAKQALQQEDHAHAKTAFETMVSLYRGDYVRSFYSNWCSLRRDELRRSYLDARRQLALLAWHYENLEESILHWRYLLNVDNYLDEGHYGLMRCYIRQGKRNLALQQYHHYRDLLDSDLHLAPSPTIHKLYQKLMHADS</sequence>
<comment type="caution">
    <text evidence="3">The sequence shown here is derived from an EMBL/GenBank/DDBJ whole genome shotgun (WGS) entry which is preliminary data.</text>
</comment>
<organism evidence="3 4">
    <name type="scientific">Dictyobacter alpinus</name>
    <dbReference type="NCBI Taxonomy" id="2014873"/>
    <lineage>
        <taxon>Bacteria</taxon>
        <taxon>Bacillati</taxon>
        <taxon>Chloroflexota</taxon>
        <taxon>Ktedonobacteria</taxon>
        <taxon>Ktedonobacterales</taxon>
        <taxon>Dictyobacteraceae</taxon>
        <taxon>Dictyobacter</taxon>
    </lineage>
</organism>
<dbReference type="Pfam" id="PF03704">
    <property type="entry name" value="BTAD"/>
    <property type="match status" value="1"/>
</dbReference>